<organism evidence="2 3">
    <name type="scientific">Hymenobacter cellulosilyticus</name>
    <dbReference type="NCBI Taxonomy" id="2932248"/>
    <lineage>
        <taxon>Bacteria</taxon>
        <taxon>Pseudomonadati</taxon>
        <taxon>Bacteroidota</taxon>
        <taxon>Cytophagia</taxon>
        <taxon>Cytophagales</taxon>
        <taxon>Hymenobacteraceae</taxon>
        <taxon>Hymenobacter</taxon>
    </lineage>
</organism>
<dbReference type="Pfam" id="PF13569">
    <property type="entry name" value="DUF4132"/>
    <property type="match status" value="1"/>
</dbReference>
<name>A0A8T9QIM6_9BACT</name>
<evidence type="ECO:0000313" key="2">
    <source>
        <dbReference type="EMBL" id="UOQ74643.1"/>
    </source>
</evidence>
<proteinExistence type="predicted"/>
<accession>A0A8T9QIM6</accession>
<dbReference type="KEGG" id="hcu:MUN79_12690"/>
<protein>
    <submittedName>
        <fullName evidence="2">DUF4132 domain-containing protein</fullName>
    </submittedName>
</protein>
<dbReference type="InterPro" id="IPR025406">
    <property type="entry name" value="DUF4132"/>
</dbReference>
<dbReference type="Proteomes" id="UP000831796">
    <property type="component" value="Chromosome"/>
</dbReference>
<dbReference type="AlphaFoldDB" id="A0A8T9QIM6"/>
<dbReference type="EMBL" id="CP095046">
    <property type="protein sequence ID" value="UOQ74643.1"/>
    <property type="molecule type" value="Genomic_DNA"/>
</dbReference>
<evidence type="ECO:0000259" key="1">
    <source>
        <dbReference type="Pfam" id="PF13569"/>
    </source>
</evidence>
<reference evidence="2" key="1">
    <citation type="submission" date="2022-04" db="EMBL/GenBank/DDBJ databases">
        <title>Hymenobacter sp. isolated from the air.</title>
        <authorList>
            <person name="Won M."/>
            <person name="Lee C.-M."/>
            <person name="Woen H.-Y."/>
            <person name="Kwon S.-W."/>
        </authorList>
    </citation>
    <scope>NUCLEOTIDE SEQUENCE</scope>
    <source>
        <strain evidence="2">5116S-3</strain>
    </source>
</reference>
<evidence type="ECO:0000313" key="3">
    <source>
        <dbReference type="Proteomes" id="UP000831796"/>
    </source>
</evidence>
<keyword evidence="3" id="KW-1185">Reference proteome</keyword>
<sequence length="435" mass="48871">MYSSLAELALKCYHRVPGQGPVAVSLGNACVMALAQSGLPGIAHLSRLRQRVKQTSTQALIGSHIKKASRELGVTPAEIEDMAVPTCGLVAGRARFELGEYRAELLLTGGKAEVQWAKDGKQLKSAPAALKQSHAAELKDLREAQTLAQQTLTAQRERLDRSFVEGRQLPLAWFEQYYLEHGLLGYLTRQLIWRFHQPDGSHTDALWLNEAWHDAQGQPLPPLTTAVRVQLWHPVLAPTNEVQAWRKLLEDRQLRQPLKQAFRELYLLTPPEERTGTYSNRMAAHVLRQHQFNSLAKLRGWRYSLLGAYDKGYDSDSATLPVPGHDLEAEFWVSEVNADDAFNATGIWNYVSTDQVRFVNNHGPVPLTEVPPLVFSEVMRDVDLFVGVGSVGNDPQWRDNGGLPAYRNYWESYSFGELGKWPKTASWLWSGWCPA</sequence>
<feature type="domain" description="DUF4132" evidence="1">
    <location>
        <begin position="120"/>
        <end position="301"/>
    </location>
</feature>
<dbReference type="RefSeq" id="WP_244677982.1">
    <property type="nucleotide sequence ID" value="NZ_CP095046.1"/>
</dbReference>
<gene>
    <name evidence="2" type="ORF">MUN79_12690</name>
</gene>